<dbReference type="AlphaFoldDB" id="A0A0Q2REJ2"/>
<name>A0A0Q2REJ2_9EURY</name>
<dbReference type="Proteomes" id="UP000250136">
    <property type="component" value="Chromosome"/>
</dbReference>
<reference evidence="3 5" key="1">
    <citation type="submission" date="2015-08" db="EMBL/GenBank/DDBJ databases">
        <title>Thermococcus thioreducens DSM 14981 genome sequencing.</title>
        <authorList>
            <person name="Hong S.-J."/>
            <person name="Kim M.-C."/>
            <person name="Shin J.-H."/>
        </authorList>
    </citation>
    <scope>NUCLEOTIDE SEQUENCE [LARGE SCALE GENOMIC DNA]</scope>
    <source>
        <strain evidence="3 5">DSM 14981</strain>
    </source>
</reference>
<dbReference type="PATRIC" id="fig|277988.4.peg.1168"/>
<evidence type="ECO:0000256" key="1">
    <source>
        <dbReference type="SAM" id="Coils"/>
    </source>
</evidence>
<dbReference type="GeneID" id="33334092"/>
<gene>
    <name evidence="2" type="ORF">A3L14_06675</name>
    <name evidence="3" type="ORF">AMR53_05565</name>
    <name evidence="4" type="ORF">SAMN05216170_0616</name>
</gene>
<dbReference type="Proteomes" id="UP000182125">
    <property type="component" value="Unassembled WGS sequence"/>
</dbReference>
<dbReference type="RefSeq" id="WP_055429309.1">
    <property type="nucleotide sequence ID" value="NZ_CP015105.1"/>
</dbReference>
<reference evidence="2 7" key="2">
    <citation type="submission" date="2016-04" db="EMBL/GenBank/DDBJ databases">
        <title>Complete genome sequence of Thermococcus thioreducens type strain OGL-20P.</title>
        <authorList>
            <person name="Oger P.M."/>
        </authorList>
    </citation>
    <scope>NUCLEOTIDE SEQUENCE [LARGE SCALE GENOMIC DNA]</scope>
    <source>
        <strain evidence="2 7">OGL-20P</strain>
    </source>
</reference>
<keyword evidence="1" id="KW-0175">Coiled coil</keyword>
<evidence type="ECO:0000313" key="7">
    <source>
        <dbReference type="Proteomes" id="UP000250136"/>
    </source>
</evidence>
<dbReference type="EMBL" id="CP015105">
    <property type="protein sequence ID" value="ASJ12589.1"/>
    <property type="molecule type" value="Genomic_DNA"/>
</dbReference>
<dbReference type="EMBL" id="LIXN01000008">
    <property type="protein sequence ID" value="KQH82414.1"/>
    <property type="molecule type" value="Genomic_DNA"/>
</dbReference>
<evidence type="ECO:0000313" key="5">
    <source>
        <dbReference type="Proteomes" id="UP000051862"/>
    </source>
</evidence>
<sequence length="148" mass="17411">MRLSTGFVRASGYAYKVRRVLFALTRKKVDPREVIRAAGELNQKIFEKLQELGVEKSDVIRITVPFRIEEGTIKWDYGGLSIEVYRKSEEEKLAMAMEEIEERERALEERIKELEELALQLRETSEKILEKLEELKQEHTSLKLRAEE</sequence>
<dbReference type="Pfam" id="PF10015">
    <property type="entry name" value="ThermoDBP-RP_arch"/>
    <property type="match status" value="1"/>
</dbReference>
<dbReference type="EMBL" id="FOIW01000001">
    <property type="protein sequence ID" value="SEV88238.1"/>
    <property type="molecule type" value="Genomic_DNA"/>
</dbReference>
<dbReference type="Proteomes" id="UP000051862">
    <property type="component" value="Unassembled WGS sequence"/>
</dbReference>
<evidence type="ECO:0000313" key="3">
    <source>
        <dbReference type="EMBL" id="KQH82414.1"/>
    </source>
</evidence>
<evidence type="ECO:0000313" key="4">
    <source>
        <dbReference type="EMBL" id="SEV88238.1"/>
    </source>
</evidence>
<evidence type="ECO:0000313" key="6">
    <source>
        <dbReference type="Proteomes" id="UP000182125"/>
    </source>
</evidence>
<feature type="coiled-coil region" evidence="1">
    <location>
        <begin position="86"/>
        <end position="145"/>
    </location>
</feature>
<keyword evidence="7" id="KW-1185">Reference proteome</keyword>
<reference evidence="4 6" key="3">
    <citation type="submission" date="2016-10" db="EMBL/GenBank/DDBJ databases">
        <authorList>
            <person name="de Groot N.N."/>
        </authorList>
    </citation>
    <scope>NUCLEOTIDE SEQUENCE [LARGE SCALE GENOMIC DNA]</scope>
    <source>
        <strain evidence="4 6">OGL-20</strain>
    </source>
</reference>
<protein>
    <recommendedName>
        <fullName evidence="8">DUF2258 domain-containing protein</fullName>
    </recommendedName>
</protein>
<dbReference type="InterPro" id="IPR017140">
    <property type="entry name" value="ThermoDBP-RPs_arc"/>
</dbReference>
<accession>A0A0Q2REJ2</accession>
<evidence type="ECO:0008006" key="8">
    <source>
        <dbReference type="Google" id="ProtNLM"/>
    </source>
</evidence>
<dbReference type="KEGG" id="ttd:A3L14_06675"/>
<proteinExistence type="predicted"/>
<organism evidence="3 5">
    <name type="scientific">Thermococcus thioreducens</name>
    <dbReference type="NCBI Taxonomy" id="277988"/>
    <lineage>
        <taxon>Archaea</taxon>
        <taxon>Methanobacteriati</taxon>
        <taxon>Methanobacteriota</taxon>
        <taxon>Thermococci</taxon>
        <taxon>Thermococcales</taxon>
        <taxon>Thermococcaceae</taxon>
        <taxon>Thermococcus</taxon>
    </lineage>
</organism>
<dbReference type="OrthoDB" id="15362at2157"/>
<evidence type="ECO:0000313" key="2">
    <source>
        <dbReference type="EMBL" id="ASJ12589.1"/>
    </source>
</evidence>